<reference evidence="1 2" key="1">
    <citation type="submission" date="2018-01" db="EMBL/GenBank/DDBJ databases">
        <title>Deinococcus koreensis sp. nov., a radiation-resistant bacterium isolated from river water.</title>
        <authorList>
            <person name="Choi A."/>
        </authorList>
    </citation>
    <scope>NUCLEOTIDE SEQUENCE [LARGE SCALE GENOMIC DNA]</scope>
    <source>
        <strain evidence="1 2">SJW1-2</strain>
    </source>
</reference>
<dbReference type="InterPro" id="IPR038144">
    <property type="entry name" value="IPI"/>
</dbReference>
<name>A0A2K3URW0_9DEIO</name>
<evidence type="ECO:0000313" key="1">
    <source>
        <dbReference type="EMBL" id="PNY79273.1"/>
    </source>
</evidence>
<dbReference type="AlphaFoldDB" id="A0A2K3URW0"/>
<evidence type="ECO:0008006" key="3">
    <source>
        <dbReference type="Google" id="ProtNLM"/>
    </source>
</evidence>
<protein>
    <recommendedName>
        <fullName evidence="3">Intracellular proteinase inhibitor BsuPI domain-containing protein</fullName>
    </recommendedName>
</protein>
<sequence length="116" mass="12968">MASTTPPIVFTTTLRNLALSPTELRLAQPLEPDVVVFNARGLPIWNCFHGQSIRTIDAPYALRPSEVKRFSCTWSGFANDGRRLPPGLYRAQAWLHTADPSALGMYRSELVDVVKR</sequence>
<organism evidence="1 2">
    <name type="scientific">Deinococcus koreensis</name>
    <dbReference type="NCBI Taxonomy" id="2054903"/>
    <lineage>
        <taxon>Bacteria</taxon>
        <taxon>Thermotogati</taxon>
        <taxon>Deinococcota</taxon>
        <taxon>Deinococci</taxon>
        <taxon>Deinococcales</taxon>
        <taxon>Deinococcaceae</taxon>
        <taxon>Deinococcus</taxon>
    </lineage>
</organism>
<proteinExistence type="predicted"/>
<accession>A0A2K3URW0</accession>
<evidence type="ECO:0000313" key="2">
    <source>
        <dbReference type="Proteomes" id="UP000236379"/>
    </source>
</evidence>
<keyword evidence="2" id="KW-1185">Reference proteome</keyword>
<dbReference type="RefSeq" id="WP_103314311.1">
    <property type="nucleotide sequence ID" value="NZ_PPPD01000005.1"/>
</dbReference>
<comment type="caution">
    <text evidence="1">The sequence shown here is derived from an EMBL/GenBank/DDBJ whole genome shotgun (WGS) entry which is preliminary data.</text>
</comment>
<dbReference type="Proteomes" id="UP000236379">
    <property type="component" value="Unassembled WGS sequence"/>
</dbReference>
<dbReference type="OrthoDB" id="9785233at2"/>
<dbReference type="EMBL" id="PPPD01000005">
    <property type="protein sequence ID" value="PNY79273.1"/>
    <property type="molecule type" value="Genomic_DNA"/>
</dbReference>
<gene>
    <name evidence="1" type="ORF">CVO96_20390</name>
</gene>
<dbReference type="Gene3D" id="2.60.40.2360">
    <property type="entry name" value="Intracellular proteinase inhibitor BsuPI"/>
    <property type="match status" value="1"/>
</dbReference>